<dbReference type="PANTHER" id="PTHR17357">
    <property type="entry name" value="GM2 GANGLIOSIDE ACTIVATOR PROTEIN"/>
    <property type="match status" value="1"/>
</dbReference>
<dbReference type="AlphaFoldDB" id="A0AA49X6L0"/>
<feature type="domain" description="MD-2-related lipid-recognition" evidence="3">
    <location>
        <begin position="20"/>
        <end position="179"/>
    </location>
</feature>
<accession>A0AA49X6L0</accession>
<protein>
    <submittedName>
        <fullName evidence="4">NPC2-b</fullName>
    </submittedName>
</protein>
<evidence type="ECO:0000259" key="3">
    <source>
        <dbReference type="SMART" id="SM00737"/>
    </source>
</evidence>
<evidence type="ECO:0000256" key="2">
    <source>
        <dbReference type="SAM" id="SignalP"/>
    </source>
</evidence>
<dbReference type="Gene3D" id="2.70.220.10">
    <property type="entry name" value="Ganglioside GM2 activator"/>
    <property type="match status" value="1"/>
</dbReference>
<dbReference type="EMBL" id="OQ927575">
    <property type="protein sequence ID" value="WLK26364.1"/>
    <property type="molecule type" value="mRNA"/>
</dbReference>
<dbReference type="Pfam" id="PF02221">
    <property type="entry name" value="E1_DerP2_DerF2"/>
    <property type="match status" value="1"/>
</dbReference>
<sequence>MEYLVLFCLLTVASASTVRYRKCPSPIDGYVEVNKIVIKGEIRLASRIKVDADAKILKEIPKGAKMSLRIDRVVNFLGQHHIKIPCIQNVGSCTHDVCDLLAQSGTSPAHFNYCAFWPKDKPCACPDALKPQVFNTTDTEVDIPTLGPIANLLGTGHYVVKAHLLDADNTPFFCVDIDMNIE</sequence>
<dbReference type="InterPro" id="IPR028996">
    <property type="entry name" value="GM2-AP"/>
</dbReference>
<keyword evidence="1 2" id="KW-0732">Signal</keyword>
<dbReference type="GO" id="GO:0006689">
    <property type="term" value="P:ganglioside catabolic process"/>
    <property type="evidence" value="ECO:0007669"/>
    <property type="project" value="InterPro"/>
</dbReference>
<feature type="chain" id="PRO_5041219674" evidence="2">
    <location>
        <begin position="16"/>
        <end position="182"/>
    </location>
</feature>
<reference evidence="4" key="1">
    <citation type="submission" date="2023-05" db="EMBL/GenBank/DDBJ databases">
        <authorList>
            <person name="Song C."/>
        </authorList>
    </citation>
    <scope>NUCLEOTIDE SEQUENCE</scope>
</reference>
<dbReference type="InterPro" id="IPR003172">
    <property type="entry name" value="ML_dom"/>
</dbReference>
<name>A0AA49X6L0_9ACAR</name>
<dbReference type="GO" id="GO:0009898">
    <property type="term" value="C:cytoplasmic side of plasma membrane"/>
    <property type="evidence" value="ECO:0007669"/>
    <property type="project" value="TreeGrafter"/>
</dbReference>
<dbReference type="GO" id="GO:0008047">
    <property type="term" value="F:enzyme activator activity"/>
    <property type="evidence" value="ECO:0007669"/>
    <property type="project" value="InterPro"/>
</dbReference>
<feature type="signal peptide" evidence="2">
    <location>
        <begin position="1"/>
        <end position="15"/>
    </location>
</feature>
<dbReference type="GO" id="GO:0005319">
    <property type="term" value="F:lipid transporter activity"/>
    <property type="evidence" value="ECO:0007669"/>
    <property type="project" value="TreeGrafter"/>
</dbReference>
<dbReference type="PANTHER" id="PTHR17357:SF0">
    <property type="entry name" value="GANGLIOSIDE GM2 ACTIVATOR"/>
    <property type="match status" value="1"/>
</dbReference>
<dbReference type="SMART" id="SM00737">
    <property type="entry name" value="ML"/>
    <property type="match status" value="1"/>
</dbReference>
<evidence type="ECO:0000256" key="1">
    <source>
        <dbReference type="ARBA" id="ARBA00022729"/>
    </source>
</evidence>
<evidence type="ECO:0000313" key="4">
    <source>
        <dbReference type="EMBL" id="WLK26364.1"/>
    </source>
</evidence>
<dbReference type="SUPFAM" id="SSF63707">
    <property type="entry name" value="Ganglioside M2 (gm2) activator"/>
    <property type="match status" value="1"/>
</dbReference>
<proteinExistence type="evidence at transcript level"/>
<dbReference type="InterPro" id="IPR036846">
    <property type="entry name" value="GM2-AP_sf"/>
</dbReference>
<organism evidence="4">
    <name type="scientific">Neoseiulus californicus</name>
    <dbReference type="NCBI Taxonomy" id="84382"/>
    <lineage>
        <taxon>Eukaryota</taxon>
        <taxon>Metazoa</taxon>
        <taxon>Ecdysozoa</taxon>
        <taxon>Arthropoda</taxon>
        <taxon>Chelicerata</taxon>
        <taxon>Arachnida</taxon>
        <taxon>Acari</taxon>
        <taxon>Parasitiformes</taxon>
        <taxon>Mesostigmata</taxon>
        <taxon>Gamasina</taxon>
        <taxon>Phytoseioidea</taxon>
        <taxon>Phytoseiidae</taxon>
        <taxon>Amblyseiinae</taxon>
        <taxon>Neoseiulus</taxon>
    </lineage>
</organism>